<evidence type="ECO:0000256" key="4">
    <source>
        <dbReference type="SAM" id="Phobius"/>
    </source>
</evidence>
<feature type="region of interest" description="Disordered" evidence="3">
    <location>
        <begin position="1"/>
        <end position="35"/>
    </location>
</feature>
<evidence type="ECO:0000313" key="6">
    <source>
        <dbReference type="Proteomes" id="UP000254945"/>
    </source>
</evidence>
<keyword evidence="4" id="KW-1133">Transmembrane helix</keyword>
<evidence type="ECO:0000256" key="1">
    <source>
        <dbReference type="ARBA" id="ARBA00004370"/>
    </source>
</evidence>
<proteinExistence type="predicted"/>
<dbReference type="GO" id="GO:0016020">
    <property type="term" value="C:membrane"/>
    <property type="evidence" value="ECO:0007669"/>
    <property type="project" value="UniProtKB-SubCell"/>
</dbReference>
<evidence type="ECO:0000256" key="2">
    <source>
        <dbReference type="ARBA" id="ARBA00023136"/>
    </source>
</evidence>
<feature type="transmembrane region" description="Helical" evidence="4">
    <location>
        <begin position="38"/>
        <end position="64"/>
    </location>
</feature>
<evidence type="ECO:0000256" key="3">
    <source>
        <dbReference type="SAM" id="MobiDB-lite"/>
    </source>
</evidence>
<dbReference type="EMBL" id="UGQQ01000002">
    <property type="protein sequence ID" value="SUA28704.1"/>
    <property type="molecule type" value="Genomic_DNA"/>
</dbReference>
<dbReference type="PANTHER" id="PTHR37042:SF4">
    <property type="entry name" value="OUTER MEMBRANE PROTEIN RV1973"/>
    <property type="match status" value="1"/>
</dbReference>
<evidence type="ECO:0000313" key="5">
    <source>
        <dbReference type="EMBL" id="SUA28704.1"/>
    </source>
</evidence>
<accession>A0A378W7Z3</accession>
<name>A0A378W7Z3_9MYCO</name>
<organism evidence="5 6">
    <name type="scientific">Mycolicibacterium senegalense</name>
    <dbReference type="NCBI Taxonomy" id="1796"/>
    <lineage>
        <taxon>Bacteria</taxon>
        <taxon>Bacillati</taxon>
        <taxon>Actinomycetota</taxon>
        <taxon>Actinomycetes</taxon>
        <taxon>Mycobacteriales</taxon>
        <taxon>Mycobacteriaceae</taxon>
        <taxon>Mycolicibacterium</taxon>
    </lineage>
</organism>
<protein>
    <submittedName>
        <fullName evidence="5">Conserved membrane protein of uncharacterized function</fullName>
    </submittedName>
</protein>
<dbReference type="STRING" id="1796.ABW05_15120"/>
<sequence length="220" mass="23503">MRWAGLAAGTLTAMPEAPSTDSTDSTESTDDHDHPGGVITGFGFASAVAGVIAVVAVVLGAMVWSSHRSETDERDYQTRVLRTAADWTNVLININKDSVEAGMQKLREGTVGQLNADFDAAVQPYRDLVQRLQARTTGQIDSVAIESLYHPPPGPDGRPVPAPKPELAGMVSRTDTVLVVATSVSENAGADKPQTVRWNLRLDVSDVDGTLMVSRLEPIR</sequence>
<dbReference type="AlphaFoldDB" id="A0A378W7Z3"/>
<dbReference type="Proteomes" id="UP000254945">
    <property type="component" value="Unassembled WGS sequence"/>
</dbReference>
<keyword evidence="2 4" id="KW-0472">Membrane</keyword>
<keyword evidence="4" id="KW-0812">Transmembrane</keyword>
<comment type="subcellular location">
    <subcellularLocation>
        <location evidence="1">Membrane</location>
    </subcellularLocation>
</comment>
<gene>
    <name evidence="5" type="ORF">NCTC4524_04685</name>
</gene>
<reference evidence="5 6" key="1">
    <citation type="submission" date="2018-06" db="EMBL/GenBank/DDBJ databases">
        <authorList>
            <consortium name="Pathogen Informatics"/>
            <person name="Doyle S."/>
        </authorList>
    </citation>
    <scope>NUCLEOTIDE SEQUENCE [LARGE SCALE GENOMIC DNA]</scope>
    <source>
        <strain evidence="5 6">NCTC4524</strain>
    </source>
</reference>
<dbReference type="PANTHER" id="PTHR37042">
    <property type="entry name" value="OUTER MEMBRANE PROTEIN RV1973"/>
    <property type="match status" value="1"/>
</dbReference>